<gene>
    <name evidence="3" type="ORF">ACFFJD_16985</name>
</gene>
<dbReference type="EMBL" id="JBHLWV010000053">
    <property type="protein sequence ID" value="MFC0316540.1"/>
    <property type="molecule type" value="Genomic_DNA"/>
</dbReference>
<protein>
    <recommendedName>
        <fullName evidence="5">Alternate-type signal peptide domain-containing protein</fullName>
    </recommendedName>
</protein>
<keyword evidence="4" id="KW-1185">Reference proteome</keyword>
<evidence type="ECO:0000256" key="2">
    <source>
        <dbReference type="SAM" id="SignalP"/>
    </source>
</evidence>
<comment type="caution">
    <text evidence="3">The sequence shown here is derived from an EMBL/GenBank/DDBJ whole genome shotgun (WGS) entry which is preliminary data.</text>
</comment>
<evidence type="ECO:0000313" key="4">
    <source>
        <dbReference type="Proteomes" id="UP001589783"/>
    </source>
</evidence>
<evidence type="ECO:0000256" key="1">
    <source>
        <dbReference type="SAM" id="MobiDB-lite"/>
    </source>
</evidence>
<keyword evidence="2" id="KW-0732">Signal</keyword>
<feature type="chain" id="PRO_5045101164" description="Alternate-type signal peptide domain-containing protein" evidence="2">
    <location>
        <begin position="33"/>
        <end position="210"/>
    </location>
</feature>
<feature type="compositionally biased region" description="Gly residues" evidence="1">
    <location>
        <begin position="187"/>
        <end position="198"/>
    </location>
</feature>
<accession>A0ABV6HEG9</accession>
<evidence type="ECO:0008006" key="5">
    <source>
        <dbReference type="Google" id="ProtNLM"/>
    </source>
</evidence>
<reference evidence="3 4" key="1">
    <citation type="submission" date="2024-09" db="EMBL/GenBank/DDBJ databases">
        <authorList>
            <person name="Sun Q."/>
            <person name="Mori K."/>
        </authorList>
    </citation>
    <scope>NUCLEOTIDE SEQUENCE [LARGE SCALE GENOMIC DNA]</scope>
    <source>
        <strain evidence="3 4">CCM 7957</strain>
    </source>
</reference>
<sequence>MNNTLRTRMAGGLTTAAGAAFALTLAAGSATAAGSYASWEFDDKGAMGTWTFTMSVSDPTPNVGDEIIITNSMAHTKIDRYIYKVKQVVPQCLELVDATSSNTIASTDNNTGKADSNVVVNAPGGGWRIAGDSKNPVTVSVTYKVTNACAIGKQQDAVMHISGLGTNIGEQNFDDHPVSFTVSKGSGSIGGGNGGGSGSLDTGSLDAFLP</sequence>
<name>A0ABV6HEG9_9ACTN</name>
<dbReference type="Proteomes" id="UP001589783">
    <property type="component" value="Unassembled WGS sequence"/>
</dbReference>
<feature type="signal peptide" evidence="2">
    <location>
        <begin position="1"/>
        <end position="32"/>
    </location>
</feature>
<proteinExistence type="predicted"/>
<organism evidence="3 4">
    <name type="scientific">Gordonia phosphorivorans</name>
    <dbReference type="NCBI Taxonomy" id="1056982"/>
    <lineage>
        <taxon>Bacteria</taxon>
        <taxon>Bacillati</taxon>
        <taxon>Actinomycetota</taxon>
        <taxon>Actinomycetes</taxon>
        <taxon>Mycobacteriales</taxon>
        <taxon>Gordoniaceae</taxon>
        <taxon>Gordonia</taxon>
    </lineage>
</organism>
<dbReference type="RefSeq" id="WP_382366322.1">
    <property type="nucleotide sequence ID" value="NZ_JBHLWV010000053.1"/>
</dbReference>
<feature type="region of interest" description="Disordered" evidence="1">
    <location>
        <begin position="184"/>
        <end position="210"/>
    </location>
</feature>
<evidence type="ECO:0000313" key="3">
    <source>
        <dbReference type="EMBL" id="MFC0316540.1"/>
    </source>
</evidence>